<keyword evidence="1" id="KW-0175">Coiled coil</keyword>
<dbReference type="Proteomes" id="UP001642484">
    <property type="component" value="Unassembled WGS sequence"/>
</dbReference>
<accession>A0ABP0P8P0</accession>
<sequence>MEIGLELLNLRFHRPGCYRLAVLAWANLSGEQHRRNFAAYVSGLSEISMTPKWSAKGWRLQVPKGKDLEVQLRFYDGFVQDKSHDARSVLDATPKSRCNFHVEAHTLEERFPSAHVLSAPMFQPRDEASEEDLWEEIGVVTLSICLPISSYVELVTPEKLQVSSGYQSFAALTQLEKLRSMNQQERKSLQFVATRLSAMQQCLNACSAHHSELWTEQESQLAEMNELEQKLKHLQEPYLTDLDFELMLSMSTGAQQISQLLLGAEQRWRNAREEVIARWAEYTSLREKLGEVKQVEQHLKEFQLVRTEQRKVMLEASKRAKMAQEAAATCTTQAKMIEELKLRSNECSSRLKPAELQLIHCKEQRVHDVLQEKSEQLSLMIRPRPRDEAEVPEESRLVETLASKVYQRTQRVMELLSEVSRLQRAAAPDGPPARRSVRVVSDVAPRAPRTSGEAAPLHVRRESPDPVESEGRNVLDDAVQAMVAAQLRCEDLERRSASVEEQLLRRQGGSWGQELGTLKAELQRKTVLLSSWAASTRTPREGQLERSLGLVTA</sequence>
<evidence type="ECO:0000313" key="4">
    <source>
        <dbReference type="Proteomes" id="UP001642484"/>
    </source>
</evidence>
<dbReference type="EMBL" id="CAXAMN010022707">
    <property type="protein sequence ID" value="CAK9072119.1"/>
    <property type="molecule type" value="Genomic_DNA"/>
</dbReference>
<gene>
    <name evidence="3" type="ORF">CCMP2556_LOCUS35473</name>
</gene>
<keyword evidence="4" id="KW-1185">Reference proteome</keyword>
<protein>
    <recommendedName>
        <fullName evidence="5">C2 NT-type domain-containing protein</fullName>
    </recommendedName>
</protein>
<proteinExistence type="predicted"/>
<evidence type="ECO:0000256" key="2">
    <source>
        <dbReference type="SAM" id="MobiDB-lite"/>
    </source>
</evidence>
<comment type="caution">
    <text evidence="3">The sequence shown here is derived from an EMBL/GenBank/DDBJ whole genome shotgun (WGS) entry which is preliminary data.</text>
</comment>
<reference evidence="3 4" key="1">
    <citation type="submission" date="2024-02" db="EMBL/GenBank/DDBJ databases">
        <authorList>
            <person name="Chen Y."/>
            <person name="Shah S."/>
            <person name="Dougan E. K."/>
            <person name="Thang M."/>
            <person name="Chan C."/>
        </authorList>
    </citation>
    <scope>NUCLEOTIDE SEQUENCE [LARGE SCALE GENOMIC DNA]</scope>
</reference>
<evidence type="ECO:0008006" key="5">
    <source>
        <dbReference type="Google" id="ProtNLM"/>
    </source>
</evidence>
<feature type="region of interest" description="Disordered" evidence="2">
    <location>
        <begin position="426"/>
        <end position="470"/>
    </location>
</feature>
<evidence type="ECO:0000256" key="1">
    <source>
        <dbReference type="SAM" id="Coils"/>
    </source>
</evidence>
<feature type="coiled-coil region" evidence="1">
    <location>
        <begin position="475"/>
        <end position="502"/>
    </location>
</feature>
<name>A0ABP0P8P0_9DINO</name>
<feature type="compositionally biased region" description="Low complexity" evidence="2">
    <location>
        <begin position="438"/>
        <end position="449"/>
    </location>
</feature>
<organism evidence="3 4">
    <name type="scientific">Durusdinium trenchii</name>
    <dbReference type="NCBI Taxonomy" id="1381693"/>
    <lineage>
        <taxon>Eukaryota</taxon>
        <taxon>Sar</taxon>
        <taxon>Alveolata</taxon>
        <taxon>Dinophyceae</taxon>
        <taxon>Suessiales</taxon>
        <taxon>Symbiodiniaceae</taxon>
        <taxon>Durusdinium</taxon>
    </lineage>
</organism>
<evidence type="ECO:0000313" key="3">
    <source>
        <dbReference type="EMBL" id="CAK9072119.1"/>
    </source>
</evidence>
<feature type="compositionally biased region" description="Basic and acidic residues" evidence="2">
    <location>
        <begin position="459"/>
        <end position="470"/>
    </location>
</feature>